<dbReference type="AlphaFoldDB" id="A0A1E5G2J1"/>
<dbReference type="InterPro" id="IPR008279">
    <property type="entry name" value="PEP-util_enz_mobile_dom"/>
</dbReference>
<dbReference type="SUPFAM" id="SSF56059">
    <property type="entry name" value="Glutathione synthetase ATP-binding domain-like"/>
    <property type="match status" value="1"/>
</dbReference>
<dbReference type="EMBL" id="MIJE01000022">
    <property type="protein sequence ID" value="OEF97103.1"/>
    <property type="molecule type" value="Genomic_DNA"/>
</dbReference>
<feature type="domain" description="PEP-utilising enzyme mobile" evidence="1">
    <location>
        <begin position="792"/>
        <end position="862"/>
    </location>
</feature>
<dbReference type="GO" id="GO:0016301">
    <property type="term" value="F:kinase activity"/>
    <property type="evidence" value="ECO:0007669"/>
    <property type="project" value="InterPro"/>
</dbReference>
<accession>A0A1E5G2J1</accession>
<dbReference type="GO" id="GO:0005524">
    <property type="term" value="F:ATP binding"/>
    <property type="evidence" value="ECO:0007669"/>
    <property type="project" value="InterPro"/>
</dbReference>
<comment type="caution">
    <text evidence="3">The sequence shown here is derived from an EMBL/GenBank/DDBJ whole genome shotgun (WGS) entry which is preliminary data.</text>
</comment>
<dbReference type="Gene3D" id="3.50.30.10">
    <property type="entry name" value="Phosphohistidine domain"/>
    <property type="match status" value="1"/>
</dbReference>
<dbReference type="Proteomes" id="UP000094296">
    <property type="component" value="Unassembled WGS sequence"/>
</dbReference>
<dbReference type="SUPFAM" id="SSF52009">
    <property type="entry name" value="Phosphohistidine domain"/>
    <property type="match status" value="1"/>
</dbReference>
<reference evidence="3 4" key="1">
    <citation type="submission" date="2016-09" db="EMBL/GenBank/DDBJ databases">
        <title>Draft genome sequence for the type strain of Desulfuribacillus alkaliarsenatis AHT28, an obligately anaerobic, sulfidogenic bacterium isolated from Russian soda lake sediments.</title>
        <authorList>
            <person name="Abin C.A."/>
            <person name="Hollibaugh J.T."/>
        </authorList>
    </citation>
    <scope>NUCLEOTIDE SEQUENCE [LARGE SCALE GENOMIC DNA]</scope>
    <source>
        <strain evidence="3 4">AHT28</strain>
    </source>
</reference>
<dbReference type="Pfam" id="PF00391">
    <property type="entry name" value="PEP-utilizers"/>
    <property type="match status" value="1"/>
</dbReference>
<gene>
    <name evidence="3" type="ORF">BHF68_05765</name>
</gene>
<evidence type="ECO:0000313" key="3">
    <source>
        <dbReference type="EMBL" id="OEF97103.1"/>
    </source>
</evidence>
<feature type="domain" description="Pyruvate phosphate dikinase AMP/ATP-binding" evidence="2">
    <location>
        <begin position="19"/>
        <end position="315"/>
    </location>
</feature>
<evidence type="ECO:0008006" key="5">
    <source>
        <dbReference type="Google" id="ProtNLM"/>
    </source>
</evidence>
<evidence type="ECO:0000259" key="1">
    <source>
        <dbReference type="Pfam" id="PF00391"/>
    </source>
</evidence>
<protein>
    <recommendedName>
        <fullName evidence="5">Phosphoenolpyruvate synthase</fullName>
    </recommendedName>
</protein>
<keyword evidence="4" id="KW-1185">Reference proteome</keyword>
<dbReference type="Gene3D" id="3.30.1490.20">
    <property type="entry name" value="ATP-grasp fold, A domain"/>
    <property type="match status" value="1"/>
</dbReference>
<dbReference type="InterPro" id="IPR051549">
    <property type="entry name" value="PEP_Utilizing_Enz"/>
</dbReference>
<dbReference type="PANTHER" id="PTHR43615">
    <property type="entry name" value="PHOSPHOENOLPYRUVATE SYNTHASE-RELATED"/>
    <property type="match status" value="1"/>
</dbReference>
<proteinExistence type="predicted"/>
<dbReference type="InterPro" id="IPR013815">
    <property type="entry name" value="ATP_grasp_subdomain_1"/>
</dbReference>
<name>A0A1E5G2J1_9FIRM</name>
<dbReference type="RefSeq" id="WP_069643149.1">
    <property type="nucleotide sequence ID" value="NZ_MIJE01000022.1"/>
</dbReference>
<evidence type="ECO:0000313" key="4">
    <source>
        <dbReference type="Proteomes" id="UP000094296"/>
    </source>
</evidence>
<dbReference type="STRING" id="766136.BHF68_05765"/>
<dbReference type="PANTHER" id="PTHR43615:SF1">
    <property type="entry name" value="PPDK_N DOMAIN-CONTAINING PROTEIN"/>
    <property type="match status" value="1"/>
</dbReference>
<dbReference type="OrthoDB" id="9765468at2"/>
<organism evidence="3 4">
    <name type="scientific">Desulfuribacillus alkaliarsenatis</name>
    <dbReference type="NCBI Taxonomy" id="766136"/>
    <lineage>
        <taxon>Bacteria</taxon>
        <taxon>Bacillati</taxon>
        <taxon>Bacillota</taxon>
        <taxon>Desulfuribacillia</taxon>
        <taxon>Desulfuribacillales</taxon>
        <taxon>Desulfuribacillaceae</taxon>
        <taxon>Desulfuribacillus</taxon>
    </lineage>
</organism>
<dbReference type="Gene3D" id="3.30.470.20">
    <property type="entry name" value="ATP-grasp fold, B domain"/>
    <property type="match status" value="1"/>
</dbReference>
<dbReference type="InterPro" id="IPR036637">
    <property type="entry name" value="Phosphohistidine_dom_sf"/>
</dbReference>
<dbReference type="Pfam" id="PF01326">
    <property type="entry name" value="PPDK_N"/>
    <property type="match status" value="1"/>
</dbReference>
<sequence>MEFKYVKQLKDVTKRDFLLVGGKAANLGEMLQADLPVPGGFVVLTNAYKRFVEANKLEAEINRLIEVAKTDDFQATNVASEKVKEAFEKGEIPADVQAEVEAIYSNIGNPEVAIRSSATAEDLPGISFAGQYNTYLNVRGKEQVYLYLKKCWASLWNTRAVSYRIKQNIGNDGLAHGVAVQKLISADRSGILFTANPVNGRRDQILINSSWGLGEAVVGGDVTPDQWVVDKETCNVIEETIAEKKVMTVKREHGIELVDIPEKRQKQSSLKDSEVQELCKLAIAAEKYFQEPQDIEWAYMGGTLYLVQTRPITSLFPVPEQRADRRGLRIYINANLYSQAMKEPFTPMGGYVIKSMLEGLVNRYGRKNYKGDRLWWYKNVGGRIYVDMTEILATEKGVNKLKNNPSDKDPVTTKALLQVLARNEQQVKDSAQGFSTLGKLNWRVMKLLASSMRRFFHGVVSPQKARIKAVNTGEQIIQQLKTESKKLKSMEEKLRFIESKSTDLFVEGFGIVLYVAVSSTYIDKAKKIMEKYLGDTKNLYDVEKSVPYSVTTEMGMELLEIAKKLDRQKKRATTDEFEVERFLDKYGHRASIELDVGAVTWKEEPQYVLDLINSYIDSKTYNRGIENFVKGKVEAEAAIQNIKKRLIDKGYNKKAKEVEKMLVNFREMFGIREQSKFFVRQFLTIFKRVLTEVGEELVSQGRLKQASDIFYVTVEDIRSDKDLKLLVYANKEEYQREFNRNAPKVLTSTGESVFAPIEESDGNSLSGVAVSPGVYEGKVRVLHHPEEGHKVEKGEILVTIGTNPSWTPLFLKLGALIMETGGPISHGSVVAREYGVPAVAGVANAATVLKDGQLVRVNGETGRVDIL</sequence>
<evidence type="ECO:0000259" key="2">
    <source>
        <dbReference type="Pfam" id="PF01326"/>
    </source>
</evidence>
<dbReference type="InterPro" id="IPR002192">
    <property type="entry name" value="PPDK_AMP/ATP-bd"/>
</dbReference>